<keyword evidence="3" id="KW-0949">S-adenosyl-L-methionine</keyword>
<dbReference type="Pfam" id="PF08100">
    <property type="entry name" value="Dimerisation"/>
    <property type="match status" value="1"/>
</dbReference>
<evidence type="ECO:0000256" key="2">
    <source>
        <dbReference type="ARBA" id="ARBA00022679"/>
    </source>
</evidence>
<accession>A0ABR0JVA9</accession>
<keyword evidence="1" id="KW-0489">Methyltransferase</keyword>
<dbReference type="PANTHER" id="PTHR43712">
    <property type="entry name" value="PUTATIVE (AFU_ORTHOLOGUE AFUA_4G14580)-RELATED"/>
    <property type="match status" value="1"/>
</dbReference>
<name>A0ABR0JVA9_9EURO</name>
<dbReference type="InterPro" id="IPR016461">
    <property type="entry name" value="COMT-like"/>
</dbReference>
<proteinExistence type="predicted"/>
<evidence type="ECO:0000256" key="3">
    <source>
        <dbReference type="ARBA" id="ARBA00022691"/>
    </source>
</evidence>
<dbReference type="Pfam" id="PF00891">
    <property type="entry name" value="Methyltransf_2"/>
    <property type="match status" value="1"/>
</dbReference>
<keyword evidence="7" id="KW-1185">Reference proteome</keyword>
<keyword evidence="2" id="KW-0808">Transferase</keyword>
<feature type="domain" description="O-methyltransferase dimerisation" evidence="5">
    <location>
        <begin position="63"/>
        <end position="133"/>
    </location>
</feature>
<dbReference type="InterPro" id="IPR001077">
    <property type="entry name" value="COMT_C"/>
</dbReference>
<evidence type="ECO:0000313" key="6">
    <source>
        <dbReference type="EMBL" id="KAK5072254.1"/>
    </source>
</evidence>
<dbReference type="Gene3D" id="1.10.10.10">
    <property type="entry name" value="Winged helix-like DNA-binding domain superfamily/Winged helix DNA-binding domain"/>
    <property type="match status" value="1"/>
</dbReference>
<evidence type="ECO:0008006" key="8">
    <source>
        <dbReference type="Google" id="ProtNLM"/>
    </source>
</evidence>
<dbReference type="SUPFAM" id="SSF53335">
    <property type="entry name" value="S-adenosyl-L-methionine-dependent methyltransferases"/>
    <property type="match status" value="1"/>
</dbReference>
<comment type="caution">
    <text evidence="6">The sequence shown here is derived from an EMBL/GenBank/DDBJ whole genome shotgun (WGS) entry which is preliminary data.</text>
</comment>
<dbReference type="Gene3D" id="3.40.50.150">
    <property type="entry name" value="Vaccinia Virus protein VP39"/>
    <property type="match status" value="1"/>
</dbReference>
<reference evidence="6 7" key="1">
    <citation type="submission" date="2023-08" db="EMBL/GenBank/DDBJ databases">
        <title>Black Yeasts Isolated from many extreme environments.</title>
        <authorList>
            <person name="Coleine C."/>
            <person name="Stajich J.E."/>
            <person name="Selbmann L."/>
        </authorList>
    </citation>
    <scope>NUCLEOTIDE SEQUENCE [LARGE SCALE GENOMIC DNA]</scope>
    <source>
        <strain evidence="6 7">CCFEE 5885</strain>
    </source>
</reference>
<evidence type="ECO:0000259" key="4">
    <source>
        <dbReference type="Pfam" id="PF00891"/>
    </source>
</evidence>
<feature type="domain" description="O-methyltransferase C-terminal" evidence="4">
    <location>
        <begin position="225"/>
        <end position="393"/>
    </location>
</feature>
<dbReference type="InterPro" id="IPR036388">
    <property type="entry name" value="WH-like_DNA-bd_sf"/>
</dbReference>
<dbReference type="InterPro" id="IPR012967">
    <property type="entry name" value="COMT_dimerisation"/>
</dbReference>
<protein>
    <recommendedName>
        <fullName evidence="8">O-methyltransferase domain-containing protein</fullName>
    </recommendedName>
</protein>
<dbReference type="PANTHER" id="PTHR43712:SF17">
    <property type="entry name" value="O-METHYLTRANSFERASE"/>
    <property type="match status" value="1"/>
</dbReference>
<dbReference type="EMBL" id="JAVRRG010000342">
    <property type="protein sequence ID" value="KAK5072254.1"/>
    <property type="molecule type" value="Genomic_DNA"/>
</dbReference>
<gene>
    <name evidence="6" type="ORF">LTR24_010500</name>
</gene>
<evidence type="ECO:0000256" key="1">
    <source>
        <dbReference type="ARBA" id="ARBA00022603"/>
    </source>
</evidence>
<evidence type="ECO:0000313" key="7">
    <source>
        <dbReference type="Proteomes" id="UP001345013"/>
    </source>
</evidence>
<dbReference type="Proteomes" id="UP001345013">
    <property type="component" value="Unassembled WGS sequence"/>
</dbReference>
<organism evidence="6 7">
    <name type="scientific">Lithohypha guttulata</name>
    <dbReference type="NCBI Taxonomy" id="1690604"/>
    <lineage>
        <taxon>Eukaryota</taxon>
        <taxon>Fungi</taxon>
        <taxon>Dikarya</taxon>
        <taxon>Ascomycota</taxon>
        <taxon>Pezizomycotina</taxon>
        <taxon>Eurotiomycetes</taxon>
        <taxon>Chaetothyriomycetidae</taxon>
        <taxon>Chaetothyriales</taxon>
        <taxon>Trichomeriaceae</taxon>
        <taxon>Lithohypha</taxon>
    </lineage>
</organism>
<dbReference type="InterPro" id="IPR029063">
    <property type="entry name" value="SAM-dependent_MTases_sf"/>
</dbReference>
<sequence>MAETNQSLQTLDALSSVRGGLASEDGMARLKALELCQRLQLELETPGETLFRTFWAQTAHHWILFAALDLNIPKILSEDGESPKTNTQIAKLANAEPVLIGRLMRHMASMGTVAELGPDTFAHTKFSRYLLTDAATACLTFMRYFQSVSTKAPEYLAQHNYVSPTSPQKAPYVWANGLTDTTFFGHLSQEPKYGPAFAGMMRAESEGKPTWSDGQLYPVKEKLTDVEDSNGALIVDIGAGNGQDLEWFHKNHPDMKGRLILQDLPYITDSVKLDGIEAMAHNFYDEQPVKGKYHFKPQICAKNLLSLSTPPGAQVYILHQIIHDYDDETCLKILRAIIPAMKPGYSKLLINELVLPDKGAHWFTTALDIQLMLCLSARERTRVQFMELVEKVGGGLRVEKIWTPPGNGMLDSLIECTIDP</sequence>
<evidence type="ECO:0000259" key="5">
    <source>
        <dbReference type="Pfam" id="PF08100"/>
    </source>
</evidence>
<dbReference type="PROSITE" id="PS51683">
    <property type="entry name" value="SAM_OMT_II"/>
    <property type="match status" value="1"/>
</dbReference>
<dbReference type="SUPFAM" id="SSF46785">
    <property type="entry name" value="Winged helix' DNA-binding domain"/>
    <property type="match status" value="1"/>
</dbReference>
<dbReference type="InterPro" id="IPR036390">
    <property type="entry name" value="WH_DNA-bd_sf"/>
</dbReference>